<feature type="region of interest" description="Disordered" evidence="1">
    <location>
        <begin position="209"/>
        <end position="234"/>
    </location>
</feature>
<protein>
    <submittedName>
        <fullName evidence="2">Uncharacterized protein</fullName>
    </submittedName>
</protein>
<dbReference type="Proteomes" id="UP001159363">
    <property type="component" value="Chromosome 9"/>
</dbReference>
<feature type="compositionally biased region" description="Low complexity" evidence="1">
    <location>
        <begin position="213"/>
        <end position="230"/>
    </location>
</feature>
<name>A0ABQ9GRB7_9NEOP</name>
<reference evidence="2 3" key="1">
    <citation type="submission" date="2023-02" db="EMBL/GenBank/DDBJ databases">
        <title>LHISI_Scaffold_Assembly.</title>
        <authorList>
            <person name="Stuart O.P."/>
            <person name="Cleave R."/>
            <person name="Magrath M.J.L."/>
            <person name="Mikheyev A.S."/>
        </authorList>
    </citation>
    <scope>NUCLEOTIDE SEQUENCE [LARGE SCALE GENOMIC DNA]</scope>
    <source>
        <strain evidence="2">Daus_M_001</strain>
        <tissue evidence="2">Leg muscle</tissue>
    </source>
</reference>
<keyword evidence="3" id="KW-1185">Reference proteome</keyword>
<comment type="caution">
    <text evidence="2">The sequence shown here is derived from an EMBL/GenBank/DDBJ whole genome shotgun (WGS) entry which is preliminary data.</text>
</comment>
<dbReference type="EMBL" id="JARBHB010000010">
    <property type="protein sequence ID" value="KAJ8874592.1"/>
    <property type="molecule type" value="Genomic_DNA"/>
</dbReference>
<sequence>MHEWAKREIPDKACRPAESSSTIFTCENMGATPPGIEPQLLTSQLREPGSITGGVATEFSHAGIVPDDAAGRRVFSGISRFHRSFHSGAALYSPRFTHIGSQDLAQRTDYGVKTRPTNKATVTKSTTPAVNPAHCEPRGNFLQPGYAREHLSCIVQGKSGGSRCETTSEIFPYIEPKLDIPRQDSTHRARRGPIRIYYNTNTRWGETRGLEKTQSATRRQTARQRGQAAACPGPRPGDFLVPASVLTAVLPKRGRRIRQEWDNPRVPLARLSDCVNTAQHIHPENGSTAAETLRRHLVAREQRERRYAVSCGRMEGVCEIERGRDKNLPRMGISDGRDRSEKRTRGGEVFRVLFIYFSTPSSHESRIFPFCGKCARRKHLGRRAGVSWLRDSAIARDNNRIAISPPTPNSSRRIGNHNAARLVALVRGLRHRNKIIDSFLMTGGVFICRVRIKLLTKGV</sequence>
<evidence type="ECO:0000313" key="3">
    <source>
        <dbReference type="Proteomes" id="UP001159363"/>
    </source>
</evidence>
<accession>A0ABQ9GRB7</accession>
<gene>
    <name evidence="2" type="ORF">PR048_025458</name>
</gene>
<proteinExistence type="predicted"/>
<organism evidence="2 3">
    <name type="scientific">Dryococelus australis</name>
    <dbReference type="NCBI Taxonomy" id="614101"/>
    <lineage>
        <taxon>Eukaryota</taxon>
        <taxon>Metazoa</taxon>
        <taxon>Ecdysozoa</taxon>
        <taxon>Arthropoda</taxon>
        <taxon>Hexapoda</taxon>
        <taxon>Insecta</taxon>
        <taxon>Pterygota</taxon>
        <taxon>Neoptera</taxon>
        <taxon>Polyneoptera</taxon>
        <taxon>Phasmatodea</taxon>
        <taxon>Verophasmatodea</taxon>
        <taxon>Anareolatae</taxon>
        <taxon>Phasmatidae</taxon>
        <taxon>Eurycanthinae</taxon>
        <taxon>Dryococelus</taxon>
    </lineage>
</organism>
<evidence type="ECO:0000256" key="1">
    <source>
        <dbReference type="SAM" id="MobiDB-lite"/>
    </source>
</evidence>
<evidence type="ECO:0000313" key="2">
    <source>
        <dbReference type="EMBL" id="KAJ8874592.1"/>
    </source>
</evidence>